<dbReference type="STRING" id="313594.PI23P_08580"/>
<accession>A4BZS5</accession>
<dbReference type="OrthoDB" id="9786191at2"/>
<reference evidence="2 3" key="1">
    <citation type="submission" date="2006-02" db="EMBL/GenBank/DDBJ databases">
        <authorList>
            <person name="Murray A."/>
            <person name="Staley J."/>
            <person name="Ferriera S."/>
            <person name="Johnson J."/>
            <person name="Kravitz S."/>
            <person name="Halpern A."/>
            <person name="Remington K."/>
            <person name="Beeson K."/>
            <person name="Tran B."/>
            <person name="Rogers Y.-H."/>
            <person name="Friedman R."/>
            <person name="Venter J.C."/>
        </authorList>
    </citation>
    <scope>NUCLEOTIDE SEQUENCE [LARGE SCALE GENOMIC DNA]</scope>
    <source>
        <strain evidence="2 3">23-P</strain>
    </source>
</reference>
<dbReference type="EMBL" id="AAOG01000002">
    <property type="protein sequence ID" value="EAR12668.1"/>
    <property type="molecule type" value="Genomic_DNA"/>
</dbReference>
<keyword evidence="1" id="KW-0732">Signal</keyword>
<name>A4BZS5_9FLAO</name>
<dbReference type="eggNOG" id="COG2010">
    <property type="taxonomic scope" value="Bacteria"/>
</dbReference>
<protein>
    <recommendedName>
        <fullName evidence="4">Cytochrome c domain-containing protein</fullName>
    </recommendedName>
</protein>
<comment type="caution">
    <text evidence="2">The sequence shown here is derived from an EMBL/GenBank/DDBJ whole genome shotgun (WGS) entry which is preliminary data.</text>
</comment>
<feature type="signal peptide" evidence="1">
    <location>
        <begin position="1"/>
        <end position="25"/>
    </location>
</feature>
<dbReference type="GO" id="GO:0009055">
    <property type="term" value="F:electron transfer activity"/>
    <property type="evidence" value="ECO:0007669"/>
    <property type="project" value="InterPro"/>
</dbReference>
<dbReference type="PROSITE" id="PS51257">
    <property type="entry name" value="PROKAR_LIPOPROTEIN"/>
    <property type="match status" value="1"/>
</dbReference>
<evidence type="ECO:0000313" key="3">
    <source>
        <dbReference type="Proteomes" id="UP000003053"/>
    </source>
</evidence>
<dbReference type="SUPFAM" id="SSF46626">
    <property type="entry name" value="Cytochrome c"/>
    <property type="match status" value="1"/>
</dbReference>
<dbReference type="HOGENOM" id="CLU_141559_1_1_10"/>
<dbReference type="RefSeq" id="WP_004570336.1">
    <property type="nucleotide sequence ID" value="NZ_CH724148.1"/>
</dbReference>
<dbReference type="Proteomes" id="UP000003053">
    <property type="component" value="Unassembled WGS sequence"/>
</dbReference>
<dbReference type="InterPro" id="IPR036909">
    <property type="entry name" value="Cyt_c-like_dom_sf"/>
</dbReference>
<evidence type="ECO:0000256" key="1">
    <source>
        <dbReference type="SAM" id="SignalP"/>
    </source>
</evidence>
<evidence type="ECO:0008006" key="4">
    <source>
        <dbReference type="Google" id="ProtNLM"/>
    </source>
</evidence>
<feature type="chain" id="PRO_5002666960" description="Cytochrome c domain-containing protein" evidence="1">
    <location>
        <begin position="26"/>
        <end position="115"/>
    </location>
</feature>
<gene>
    <name evidence="2" type="ORF">PI23P_08580</name>
</gene>
<dbReference type="AlphaFoldDB" id="A4BZS5"/>
<organism evidence="2 3">
    <name type="scientific">Polaribacter irgensii 23-P</name>
    <dbReference type="NCBI Taxonomy" id="313594"/>
    <lineage>
        <taxon>Bacteria</taxon>
        <taxon>Pseudomonadati</taxon>
        <taxon>Bacteroidota</taxon>
        <taxon>Flavobacteriia</taxon>
        <taxon>Flavobacteriales</taxon>
        <taxon>Flavobacteriaceae</taxon>
    </lineage>
</organism>
<sequence length="115" mass="12696">MRYNKRFQIAMLALLLCFFSFSCISNVEEQLEELTEVSAKLSYIDEVQPILAARCLSCHSTGGSFPDISNFEKVKTHAGAIREQVVSGLMPRGAPLTKSQIKSIVDWVNAGALDN</sequence>
<keyword evidence="3" id="KW-1185">Reference proteome</keyword>
<dbReference type="GO" id="GO:0020037">
    <property type="term" value="F:heme binding"/>
    <property type="evidence" value="ECO:0007669"/>
    <property type="project" value="InterPro"/>
</dbReference>
<proteinExistence type="predicted"/>
<evidence type="ECO:0000313" key="2">
    <source>
        <dbReference type="EMBL" id="EAR12668.1"/>
    </source>
</evidence>